<proteinExistence type="predicted"/>
<dbReference type="EMBL" id="JACYFG010000017">
    <property type="protein sequence ID" value="MBD5779832.1"/>
    <property type="molecule type" value="Genomic_DNA"/>
</dbReference>
<comment type="caution">
    <text evidence="3">The sequence shown here is derived from an EMBL/GenBank/DDBJ whole genome shotgun (WGS) entry which is preliminary data.</text>
</comment>
<accession>A0A927IF77</accession>
<keyword evidence="1" id="KW-0732">Signal</keyword>
<evidence type="ECO:0000313" key="3">
    <source>
        <dbReference type="EMBL" id="MBD5779832.1"/>
    </source>
</evidence>
<dbReference type="NCBIfam" id="TIGR03778">
    <property type="entry name" value="VPDSG_CTERM"/>
    <property type="match status" value="1"/>
</dbReference>
<dbReference type="AlphaFoldDB" id="A0A927IF77"/>
<gene>
    <name evidence="3" type="ORF">IEN85_10035</name>
</gene>
<keyword evidence="4" id="KW-1185">Reference proteome</keyword>
<organism evidence="3 4">
    <name type="scientific">Pelagicoccus enzymogenes</name>
    <dbReference type="NCBI Taxonomy" id="2773457"/>
    <lineage>
        <taxon>Bacteria</taxon>
        <taxon>Pseudomonadati</taxon>
        <taxon>Verrucomicrobiota</taxon>
        <taxon>Opitutia</taxon>
        <taxon>Puniceicoccales</taxon>
        <taxon>Pelagicoccaceae</taxon>
        <taxon>Pelagicoccus</taxon>
    </lineage>
</organism>
<dbReference type="Proteomes" id="UP000622317">
    <property type="component" value="Unassembled WGS sequence"/>
</dbReference>
<reference evidence="3" key="1">
    <citation type="submission" date="2020-09" db="EMBL/GenBank/DDBJ databases">
        <title>Pelagicoccus enzymogenes sp. nov. with an EPS production, isolated from marine sediment.</title>
        <authorList>
            <person name="Feng X."/>
        </authorList>
    </citation>
    <scope>NUCLEOTIDE SEQUENCE</scope>
    <source>
        <strain evidence="3">NFK12</strain>
    </source>
</reference>
<feature type="domain" description="VPDSG-CTERM protein sorting" evidence="2">
    <location>
        <begin position="168"/>
        <end position="192"/>
    </location>
</feature>
<dbReference type="Pfam" id="PF18205">
    <property type="entry name" value="VPDSG-CTERM"/>
    <property type="match status" value="1"/>
</dbReference>
<feature type="signal peptide" evidence="1">
    <location>
        <begin position="1"/>
        <end position="27"/>
    </location>
</feature>
<evidence type="ECO:0000313" key="4">
    <source>
        <dbReference type="Proteomes" id="UP000622317"/>
    </source>
</evidence>
<dbReference type="InterPro" id="IPR022288">
    <property type="entry name" value="VPDSG_CTERM"/>
</dbReference>
<evidence type="ECO:0000259" key="2">
    <source>
        <dbReference type="Pfam" id="PF18205"/>
    </source>
</evidence>
<evidence type="ECO:0000256" key="1">
    <source>
        <dbReference type="SAM" id="SignalP"/>
    </source>
</evidence>
<protein>
    <submittedName>
        <fullName evidence="3">VPDSG-CTERM sorting domain-containing protein</fullName>
    </submittedName>
</protein>
<dbReference type="RefSeq" id="WP_191616965.1">
    <property type="nucleotide sequence ID" value="NZ_JACYFG010000017.1"/>
</dbReference>
<feature type="chain" id="PRO_5037645790" evidence="1">
    <location>
        <begin position="28"/>
        <end position="197"/>
    </location>
</feature>
<name>A0A927IF77_9BACT</name>
<sequence>MNMNLKKRARILAGVLAAGIACSSASALSFTFSQGGFAEGATLTGSFSGDDDNGDGYLSHLPFALPSAIEEITSFSLSFSGNSLVGAFTLGLSELEGLSFKLGGDALIGNDFDPVLGPEGLAVFDGATGSYFFAGEVFTSLSGAQGEVGNFYSLSMDVSSSGASAVEQVPDAGSSAALLGGAMLGLLAIGRRCSRSG</sequence>
<dbReference type="PROSITE" id="PS51257">
    <property type="entry name" value="PROKAR_LIPOPROTEIN"/>
    <property type="match status" value="1"/>
</dbReference>